<gene>
    <name evidence="3" type="ORF">S01H1_15308</name>
</gene>
<dbReference type="AlphaFoldDB" id="X0RU24"/>
<accession>X0RU24</accession>
<dbReference type="Pfam" id="PF01364">
    <property type="entry name" value="Peptidase_C25"/>
    <property type="match status" value="1"/>
</dbReference>
<reference evidence="3" key="1">
    <citation type="journal article" date="2014" name="Front. Microbiol.">
        <title>High frequency of phylogenetically diverse reductive dehalogenase-homologous genes in deep subseafloor sedimentary metagenomes.</title>
        <authorList>
            <person name="Kawai M."/>
            <person name="Futagami T."/>
            <person name="Toyoda A."/>
            <person name="Takaki Y."/>
            <person name="Nishi S."/>
            <person name="Hori S."/>
            <person name="Arai W."/>
            <person name="Tsubouchi T."/>
            <person name="Morono Y."/>
            <person name="Uchiyama I."/>
            <person name="Ito T."/>
            <person name="Fujiyama A."/>
            <person name="Inagaki F."/>
            <person name="Takami H."/>
        </authorList>
    </citation>
    <scope>NUCLEOTIDE SEQUENCE</scope>
    <source>
        <strain evidence="3">Expedition CK06-06</strain>
    </source>
</reference>
<dbReference type="InterPro" id="IPR029030">
    <property type="entry name" value="Caspase-like_dom_sf"/>
</dbReference>
<evidence type="ECO:0000313" key="3">
    <source>
        <dbReference type="EMBL" id="GAF72293.1"/>
    </source>
</evidence>
<dbReference type="Gene3D" id="3.40.50.10390">
    <property type="entry name" value="Gingipain r, domain 1"/>
    <property type="match status" value="1"/>
</dbReference>
<dbReference type="InterPro" id="IPR013783">
    <property type="entry name" value="Ig-like_fold"/>
</dbReference>
<evidence type="ECO:0000256" key="1">
    <source>
        <dbReference type="ARBA" id="ARBA00022729"/>
    </source>
</evidence>
<feature type="non-terminal residue" evidence="3">
    <location>
        <position position="1"/>
    </location>
</feature>
<proteinExistence type="predicted"/>
<dbReference type="InterPro" id="IPR001769">
    <property type="entry name" value="Gingipain"/>
</dbReference>
<keyword evidence="1" id="KW-0732">Signal</keyword>
<dbReference type="Gene3D" id="2.60.40.10">
    <property type="entry name" value="Immunoglobulins"/>
    <property type="match status" value="1"/>
</dbReference>
<dbReference type="Gene3D" id="3.40.50.1460">
    <property type="match status" value="1"/>
</dbReference>
<dbReference type="EMBL" id="BARS01007991">
    <property type="protein sequence ID" value="GAF72293.1"/>
    <property type="molecule type" value="Genomic_DNA"/>
</dbReference>
<feature type="non-terminal residue" evidence="3">
    <location>
        <position position="382"/>
    </location>
</feature>
<dbReference type="SUPFAM" id="SSF52129">
    <property type="entry name" value="Caspase-like"/>
    <property type="match status" value="1"/>
</dbReference>
<dbReference type="GO" id="GO:0008234">
    <property type="term" value="F:cysteine-type peptidase activity"/>
    <property type="evidence" value="ECO:0007669"/>
    <property type="project" value="InterPro"/>
</dbReference>
<feature type="domain" description="Gingipain" evidence="2">
    <location>
        <begin position="3"/>
        <end position="284"/>
    </location>
</feature>
<organism evidence="3">
    <name type="scientific">marine sediment metagenome</name>
    <dbReference type="NCBI Taxonomy" id="412755"/>
    <lineage>
        <taxon>unclassified sequences</taxon>
        <taxon>metagenomes</taxon>
        <taxon>ecological metagenomes</taxon>
    </lineage>
</organism>
<comment type="caution">
    <text evidence="3">The sequence shown here is derived from an EMBL/GenBank/DDBJ whole genome shotgun (WGS) entry which is preliminary data.</text>
</comment>
<dbReference type="GO" id="GO:0006508">
    <property type="term" value="P:proteolysis"/>
    <property type="evidence" value="ECO:0007669"/>
    <property type="project" value="InterPro"/>
</dbReference>
<evidence type="ECO:0000259" key="2">
    <source>
        <dbReference type="Pfam" id="PF01364"/>
    </source>
</evidence>
<dbReference type="InterPro" id="IPR029031">
    <property type="entry name" value="Gingipain_N_sf"/>
</dbReference>
<sequence>YNWELPPSFLLIVGDTEHVPVNYLYIRPTDHWYVAFDHDTTWPGTHTDLLPEIHAGRISVDDKYQLNTVVNKILDYSKSPYMEENWFDDILLAAYEQEGRYFIWTSETIYNYTTSIGYNVNRQYDGGNPPGSTQGVIDAINNGVIIATHRDHGGPTEWIHPRFTTSHIRNLDNGAKYPVMFSINCASGAFDGSRECLAEIALRVDNGFVAVIAHSSGSYGGYNDELTRGFYDGMFSDFDPDYPNVGSVNPYTTEVFKISQIMNYGKFWMYDKYIVPGGCDPYPGTPTYNISRASFEMLHDHGDPTMEIWTVFPQNLTVEYPEYIHLESSILEVTVTNSENGDIVEGALVCVTQGSGLYAKNLTDASGKAYLDIDPPTSDDLS</sequence>
<name>X0RU24_9ZZZZ</name>
<protein>
    <recommendedName>
        <fullName evidence="2">Gingipain domain-containing protein</fullName>
    </recommendedName>
</protein>